<feature type="domain" description="DNA-directed RNA polymerase N-terminal" evidence="1">
    <location>
        <begin position="14"/>
        <end position="211"/>
    </location>
</feature>
<evidence type="ECO:0000313" key="2">
    <source>
        <dbReference type="EMBL" id="MBP5855707.1"/>
    </source>
</evidence>
<dbReference type="SUPFAM" id="SSF56672">
    <property type="entry name" value="DNA/RNA polymerases"/>
    <property type="match status" value="1"/>
</dbReference>
<gene>
    <name evidence="2" type="ORF">KAJ83_01700</name>
</gene>
<dbReference type="InterPro" id="IPR029262">
    <property type="entry name" value="RPOL_N"/>
</dbReference>
<evidence type="ECO:0000313" key="3">
    <source>
        <dbReference type="Proteomes" id="UP000672602"/>
    </source>
</evidence>
<organism evidence="2 3">
    <name type="scientific">Marivibrio halodurans</name>
    <dbReference type="NCBI Taxonomy" id="2039722"/>
    <lineage>
        <taxon>Bacteria</taxon>
        <taxon>Pseudomonadati</taxon>
        <taxon>Pseudomonadota</taxon>
        <taxon>Alphaproteobacteria</taxon>
        <taxon>Rhodospirillales</taxon>
        <taxon>Rhodospirillaceae</taxon>
        <taxon>Marivibrio</taxon>
    </lineage>
</organism>
<keyword evidence="3" id="KW-1185">Reference proteome</keyword>
<dbReference type="InterPro" id="IPR037159">
    <property type="entry name" value="RNA_POL_N_sf"/>
</dbReference>
<dbReference type="Pfam" id="PF14700">
    <property type="entry name" value="RPOL_N"/>
    <property type="match status" value="1"/>
</dbReference>
<accession>A0A8J7RVZ8</accession>
<dbReference type="Gene3D" id="1.10.1320.10">
    <property type="entry name" value="DNA-directed RNA polymerase, N-terminal domain"/>
    <property type="match status" value="1"/>
</dbReference>
<protein>
    <recommendedName>
        <fullName evidence="1">DNA-directed RNA polymerase N-terminal domain-containing protein</fullName>
    </recommendedName>
</protein>
<dbReference type="InterPro" id="IPR043502">
    <property type="entry name" value="DNA/RNA_pol_sf"/>
</dbReference>
<dbReference type="Proteomes" id="UP000672602">
    <property type="component" value="Unassembled WGS sequence"/>
</dbReference>
<comment type="caution">
    <text evidence="2">The sequence shown here is derived from an EMBL/GenBank/DDBJ whole genome shotgun (WGS) entry which is preliminary data.</text>
</comment>
<reference evidence="2" key="1">
    <citation type="submission" date="2021-04" db="EMBL/GenBank/DDBJ databases">
        <authorList>
            <person name="Zhang D.-C."/>
        </authorList>
    </citation>
    <scope>NUCLEOTIDE SEQUENCE</scope>
    <source>
        <strain evidence="2">CGMCC 1.15697</strain>
    </source>
</reference>
<dbReference type="EMBL" id="JAGMWN010000001">
    <property type="protein sequence ID" value="MBP5855707.1"/>
    <property type="molecule type" value="Genomic_DNA"/>
</dbReference>
<name>A0A8J7RVZ8_9PROT</name>
<dbReference type="AlphaFoldDB" id="A0A8J7RVZ8"/>
<sequence length="275" mass="31183">MAEAEIRDIEAEHQWELRGVDDGVKRYREAVAKANDRAQAGGRGGLADMEAGEVMLTEILKPLIPAVREAQDEAFQTIQGRGKIPKWAVPMLCLEAEKLAVVIVRSTLAGLSVEIQDYRPVTPLSIAIAGNAKTQREFDLFKQKEAEKKKAAEDSGDAAVDLYKLMERRVKKVDARNAKKWMKLSEESVALDWDKETKVHFGHKCVQLLVEHGGGWFEMQMHYKGNGRQLVTERQIKLTDVAKEYITHYHAVSELQRPFMLPMIAKPNDWKKEMT</sequence>
<evidence type="ECO:0000259" key="1">
    <source>
        <dbReference type="Pfam" id="PF14700"/>
    </source>
</evidence>
<proteinExistence type="predicted"/>
<dbReference type="RefSeq" id="WP_210680285.1">
    <property type="nucleotide sequence ID" value="NZ_JAGMWN010000001.1"/>
</dbReference>